<dbReference type="PANTHER" id="PTHR13850">
    <property type="entry name" value="PLEIOTROPHIN FAMILY MEMBER"/>
    <property type="match status" value="1"/>
</dbReference>
<dbReference type="GO" id="GO:0008083">
    <property type="term" value="F:growth factor activity"/>
    <property type="evidence" value="ECO:0007669"/>
    <property type="project" value="UniProtKB-UniRule"/>
</dbReference>
<evidence type="ECO:0000259" key="11">
    <source>
        <dbReference type="Pfam" id="PF01091"/>
    </source>
</evidence>
<keyword evidence="4 10" id="KW-0964">Secreted</keyword>
<accession>G3PRK4</accession>
<reference evidence="13" key="1">
    <citation type="submission" date="2006-01" db="EMBL/GenBank/DDBJ databases">
        <authorList>
            <person name="Lindblad-Toh K."/>
            <person name="Mauceli E."/>
            <person name="Grabherr M."/>
            <person name="Chang J.L."/>
            <person name="Lander E.S."/>
        </authorList>
    </citation>
    <scope>NUCLEOTIDE SEQUENCE [LARGE SCALE GENOMIC DNA]</scope>
</reference>
<keyword evidence="3" id="KW-0217">Developmental protein</keyword>
<dbReference type="PRINTS" id="PR00269">
    <property type="entry name" value="PTNMIDKINE"/>
</dbReference>
<evidence type="ECO:0000259" key="12">
    <source>
        <dbReference type="Pfam" id="PF05196"/>
    </source>
</evidence>
<evidence type="ECO:0000256" key="5">
    <source>
        <dbReference type="ARBA" id="ARBA00022674"/>
    </source>
</evidence>
<comment type="similarity">
    <text evidence="2 10">Belongs to the pleiotrophin family.</text>
</comment>
<evidence type="ECO:0000256" key="4">
    <source>
        <dbReference type="ARBA" id="ARBA00022525"/>
    </source>
</evidence>
<keyword evidence="6 10" id="KW-0732">Signal</keyword>
<feature type="domain" description="Pleiotrophin/Midkine C-terminal" evidence="11">
    <location>
        <begin position="85"/>
        <end position="146"/>
    </location>
</feature>
<evidence type="ECO:0000256" key="7">
    <source>
        <dbReference type="ARBA" id="ARBA00023030"/>
    </source>
</evidence>
<evidence type="ECO:0000256" key="3">
    <source>
        <dbReference type="ARBA" id="ARBA00022473"/>
    </source>
</evidence>
<dbReference type="GO" id="GO:0005576">
    <property type="term" value="C:extracellular region"/>
    <property type="evidence" value="ECO:0007669"/>
    <property type="project" value="UniProtKB-SubCell"/>
</dbReference>
<evidence type="ECO:0000256" key="1">
    <source>
        <dbReference type="ARBA" id="ARBA00004613"/>
    </source>
</evidence>
<dbReference type="FunCoup" id="G3PRK4">
    <property type="interactions" value="880"/>
</dbReference>
<dbReference type="Pfam" id="PF05196">
    <property type="entry name" value="PTN_MK_N"/>
    <property type="match status" value="1"/>
</dbReference>
<reference evidence="13" key="2">
    <citation type="submission" date="2024-04" db="UniProtKB">
        <authorList>
            <consortium name="Ensembl"/>
        </authorList>
    </citation>
    <scope>IDENTIFICATION</scope>
</reference>
<dbReference type="PANTHER" id="PTHR13850:SF2">
    <property type="entry name" value="MIDKINE"/>
    <property type="match status" value="1"/>
</dbReference>
<dbReference type="OMA" id="GNECAEW"/>
<dbReference type="InterPro" id="IPR038130">
    <property type="entry name" value="PTN/MK_C_dom_sf"/>
</dbReference>
<comment type="function">
    <text evidence="10">Secreted protein that functions as cytokine and growth factor and mediates its signal through cell-surface proteoglycan and non-proteoglycan receptors. Regulates many processes like inflammatory response, cell proliferation, cell adhesion, cell growth, cell survival, tissue regeneration, cell differentiation and cell migration.</text>
</comment>
<evidence type="ECO:0000256" key="10">
    <source>
        <dbReference type="RuleBase" id="RU369117"/>
    </source>
</evidence>
<dbReference type="Bgee" id="ENSGACG00000015348">
    <property type="expression patterns" value="Expressed in diencephalon and 6 other cell types or tissues"/>
</dbReference>
<dbReference type="eggNOG" id="ENOG502S022">
    <property type="taxonomic scope" value="Eukaryota"/>
</dbReference>
<proteinExistence type="inferred from homology"/>
<evidence type="ECO:0000256" key="6">
    <source>
        <dbReference type="ARBA" id="ARBA00022729"/>
    </source>
</evidence>
<dbReference type="GO" id="GO:0008201">
    <property type="term" value="F:heparin binding"/>
    <property type="evidence" value="ECO:0007669"/>
    <property type="project" value="UniProtKB-UniRule"/>
</dbReference>
<dbReference type="InParanoid" id="G3PRK4"/>
<name>G3PRK4_GASAC</name>
<feature type="domain" description="Pleiotrophin/Midkine N-terminal" evidence="12">
    <location>
        <begin position="24"/>
        <end position="78"/>
    </location>
</feature>
<evidence type="ECO:0000256" key="2">
    <source>
        <dbReference type="ARBA" id="ARBA00005403"/>
    </source>
</evidence>
<sequence>MRAAMLLLVITLIAVESVAGGKNKKEKNKPSQSGSECTNWRYGNCVPSNGDCGLGFREGSCEQQNQRMKCRIPCNWKKCDFSLPADCKYRFDSWGECDPSSGLRTRMGTLKKALFNAECQPSISASKPCTEKIKTRSKAKKTKGEGN</sequence>
<dbReference type="InterPro" id="IPR020091">
    <property type="entry name" value="PTN/MK_diS_sf"/>
</dbReference>
<dbReference type="Gene3D" id="2.30.90.10">
    <property type="entry name" value="Heparin-binding Growth Factor, Midkine, Chain A- C-terminal Domain"/>
    <property type="match status" value="1"/>
</dbReference>
<dbReference type="STRING" id="69293.ENSGACP00000020240"/>
<dbReference type="InterPro" id="IPR000762">
    <property type="entry name" value="Midkine_heparin-bd_GF"/>
</dbReference>
<keyword evidence="7 10" id="KW-0339">Growth factor</keyword>
<keyword evidence="9 10" id="KW-0497">Mitogen</keyword>
<dbReference type="FunFam" id="2.20.60.10:FF:000002">
    <property type="entry name" value="Midkine a"/>
    <property type="match status" value="1"/>
</dbReference>
<dbReference type="SUPFAM" id="SSF57288">
    <property type="entry name" value="Midkine"/>
    <property type="match status" value="2"/>
</dbReference>
<dbReference type="GO" id="GO:0051781">
    <property type="term" value="P:positive regulation of cell division"/>
    <property type="evidence" value="ECO:0007669"/>
    <property type="project" value="UniProtKB-UniRule"/>
</dbReference>
<organism evidence="13">
    <name type="scientific">Gasterosteus aculeatus</name>
    <name type="common">Three-spined stickleback</name>
    <dbReference type="NCBI Taxonomy" id="69293"/>
    <lineage>
        <taxon>Eukaryota</taxon>
        <taxon>Metazoa</taxon>
        <taxon>Chordata</taxon>
        <taxon>Craniata</taxon>
        <taxon>Vertebrata</taxon>
        <taxon>Euteleostomi</taxon>
        <taxon>Actinopterygii</taxon>
        <taxon>Neopterygii</taxon>
        <taxon>Teleostei</taxon>
        <taxon>Neoteleostei</taxon>
        <taxon>Acanthomorphata</taxon>
        <taxon>Eupercaria</taxon>
        <taxon>Perciformes</taxon>
        <taxon>Cottioidei</taxon>
        <taxon>Gasterosteales</taxon>
        <taxon>Gasterosteidae</taxon>
        <taxon>Gasterosteus</taxon>
    </lineage>
</organism>
<protein>
    <recommendedName>
        <fullName evidence="10">Midkine</fullName>
        <shortName evidence="10">MK</shortName>
    </recommendedName>
</protein>
<keyword evidence="8 10" id="KW-1015">Disulfide bond</keyword>
<dbReference type="FunFam" id="2.30.90.10:FF:000001">
    <property type="entry name" value="Pleiotrophin"/>
    <property type="match status" value="1"/>
</dbReference>
<evidence type="ECO:0000256" key="9">
    <source>
        <dbReference type="ARBA" id="ARBA00023246"/>
    </source>
</evidence>
<feature type="chain" id="PRO_5041515591" description="Midkine" evidence="10">
    <location>
        <begin position="21"/>
        <end position="147"/>
    </location>
</feature>
<feature type="signal peptide" evidence="10">
    <location>
        <begin position="1"/>
        <end position="20"/>
    </location>
</feature>
<evidence type="ECO:0000256" key="8">
    <source>
        <dbReference type="ARBA" id="ARBA00023157"/>
    </source>
</evidence>
<comment type="subcellular location">
    <subcellularLocation>
        <location evidence="1 10">Secreted</location>
    </subcellularLocation>
</comment>
<dbReference type="InterPro" id="IPR020089">
    <property type="entry name" value="PTN/MK_N_dom"/>
</dbReference>
<dbReference type="AlphaFoldDB" id="G3PRK4"/>
<dbReference type="InterPro" id="IPR037122">
    <property type="entry name" value="PTN/MK_N_dom_sf"/>
</dbReference>
<dbReference type="Pfam" id="PF01091">
    <property type="entry name" value="PTN_MK_C"/>
    <property type="match status" value="1"/>
</dbReference>
<evidence type="ECO:0000313" key="13">
    <source>
        <dbReference type="Ensembl" id="ENSGACP00000020240.1"/>
    </source>
</evidence>
<dbReference type="Gene3D" id="2.20.60.10">
    <property type="entry name" value="Pleiotrophin/Midkine, N-terminal domain"/>
    <property type="match status" value="1"/>
</dbReference>
<keyword evidence="5 10" id="KW-0358">Heparin-binding</keyword>
<dbReference type="InterPro" id="IPR020090">
    <property type="entry name" value="PTN/MK_C_dom"/>
</dbReference>
<dbReference type="Ensembl" id="ENSGACT00000020279.1">
    <property type="protein sequence ID" value="ENSGACP00000020240.1"/>
    <property type="gene ID" value="ENSGACG00000015348.1"/>
</dbReference>
<dbReference type="SMART" id="SM00193">
    <property type="entry name" value="PTN"/>
    <property type="match status" value="1"/>
</dbReference>